<organism evidence="1 2">
    <name type="scientific">Virgisporangium aliadipatigenens</name>
    <dbReference type="NCBI Taxonomy" id="741659"/>
    <lineage>
        <taxon>Bacteria</taxon>
        <taxon>Bacillati</taxon>
        <taxon>Actinomycetota</taxon>
        <taxon>Actinomycetes</taxon>
        <taxon>Micromonosporales</taxon>
        <taxon>Micromonosporaceae</taxon>
        <taxon>Virgisporangium</taxon>
    </lineage>
</organism>
<comment type="caution">
    <text evidence="1">The sequence shown here is derived from an EMBL/GenBank/DDBJ whole genome shotgun (WGS) entry which is preliminary data.</text>
</comment>
<dbReference type="RefSeq" id="WP_203901047.1">
    <property type="nucleotide sequence ID" value="NZ_BOPF01000015.1"/>
</dbReference>
<keyword evidence="2" id="KW-1185">Reference proteome</keyword>
<dbReference type="Proteomes" id="UP000619260">
    <property type="component" value="Unassembled WGS sequence"/>
</dbReference>
<name>A0A8J4DS71_9ACTN</name>
<dbReference type="AlphaFoldDB" id="A0A8J4DS71"/>
<reference evidence="1" key="1">
    <citation type="submission" date="2021-01" db="EMBL/GenBank/DDBJ databases">
        <title>Whole genome shotgun sequence of Virgisporangium aliadipatigenens NBRC 105644.</title>
        <authorList>
            <person name="Komaki H."/>
            <person name="Tamura T."/>
        </authorList>
    </citation>
    <scope>NUCLEOTIDE SEQUENCE</scope>
    <source>
        <strain evidence="1">NBRC 105644</strain>
    </source>
</reference>
<evidence type="ECO:0000313" key="2">
    <source>
        <dbReference type="Proteomes" id="UP000619260"/>
    </source>
</evidence>
<accession>A0A8J4DS71</accession>
<sequence>MELPGGRATWAVAVGGLDTREGNFYDNWVRLGHYRFGADASVRTDWWRWEQVDEPRTVDAWAGCGVRTVDGFGGGPVGGYRGGWTRQPDGRLCIGWTHDTTGRTLTTPRVEHWCVDGERMWSPTFDREPVAVPAPGQFSDHTATFGVGYATASPRGGLLLSPHFAGAAVVAVGGVLVRETIEPVPGRALGTCLHLVRRATACTAEPFPGAGVHHVTPHADGWRDTEWYRCPGGGHARPLLRVLNDAGRVRGWVGVEAFTLIDPRTGRPDGDPATARFGLLDLVRPGPATGSGGRGP</sequence>
<gene>
    <name evidence="1" type="ORF">Val02_44340</name>
</gene>
<dbReference type="EMBL" id="BOPF01000015">
    <property type="protein sequence ID" value="GIJ47548.1"/>
    <property type="molecule type" value="Genomic_DNA"/>
</dbReference>
<evidence type="ECO:0000313" key="1">
    <source>
        <dbReference type="EMBL" id="GIJ47548.1"/>
    </source>
</evidence>
<proteinExistence type="predicted"/>
<protein>
    <submittedName>
        <fullName evidence="1">Uncharacterized protein</fullName>
    </submittedName>
</protein>